<accession>A0A0H2S5M7</accession>
<protein>
    <submittedName>
        <fullName evidence="3">Kinase-like protein</fullName>
    </submittedName>
</protein>
<evidence type="ECO:0000313" key="4">
    <source>
        <dbReference type="Proteomes" id="UP000053477"/>
    </source>
</evidence>
<sequence>MSALNLQDVLLSVKDKIIEELTSAGVPRYTSSRYASLERIFEAQNTSDIWVAYSRRHPSKRVIIKAPSNEVVKALVLQLQQQSPTNFESKILSVLLSYYRHECGSWRKPGKCEYIVPLYGFTRIFEGSLLPALIVRYVPAGDLPYFLHTKVLPEKSKLKLLLDVAQALEYLHARDVEGIRLWRSHIRLEERSGGELKALICNFGSSSFILNASDDLQSIARKEGSAIAYRSPEFYRSSSSLRDPRILQNQASQTDMWSFGCLFSEVMQEDDVWGDADPDEIGTSLEKGEHPPAPSDKVVHPLLDNCARSIKAEYWSLILSCWEVNPERRITAKEMRKRLQSLYDNFQY</sequence>
<dbReference type="GO" id="GO:0004674">
    <property type="term" value="F:protein serine/threonine kinase activity"/>
    <property type="evidence" value="ECO:0007669"/>
    <property type="project" value="TreeGrafter"/>
</dbReference>
<dbReference type="STRING" id="27342.A0A0H2S5M7"/>
<feature type="region of interest" description="Disordered" evidence="1">
    <location>
        <begin position="275"/>
        <end position="296"/>
    </location>
</feature>
<dbReference type="InterPro" id="IPR051681">
    <property type="entry name" value="Ser/Thr_Kinases-Pseudokinases"/>
</dbReference>
<dbReference type="InterPro" id="IPR001245">
    <property type="entry name" value="Ser-Thr/Tyr_kinase_cat_dom"/>
</dbReference>
<evidence type="ECO:0000259" key="2">
    <source>
        <dbReference type="PROSITE" id="PS50011"/>
    </source>
</evidence>
<dbReference type="InterPro" id="IPR011009">
    <property type="entry name" value="Kinase-like_dom_sf"/>
</dbReference>
<dbReference type="InterPro" id="IPR000719">
    <property type="entry name" value="Prot_kinase_dom"/>
</dbReference>
<evidence type="ECO:0000313" key="3">
    <source>
        <dbReference type="EMBL" id="KLO19512.1"/>
    </source>
</evidence>
<feature type="domain" description="Protein kinase" evidence="2">
    <location>
        <begin position="35"/>
        <end position="343"/>
    </location>
</feature>
<dbReference type="OrthoDB" id="5809314at2759"/>
<proteinExistence type="predicted"/>
<keyword evidence="3" id="KW-0808">Transferase</keyword>
<evidence type="ECO:0000256" key="1">
    <source>
        <dbReference type="SAM" id="MobiDB-lite"/>
    </source>
</evidence>
<organism evidence="3 4">
    <name type="scientific">Schizopora paradoxa</name>
    <dbReference type="NCBI Taxonomy" id="27342"/>
    <lineage>
        <taxon>Eukaryota</taxon>
        <taxon>Fungi</taxon>
        <taxon>Dikarya</taxon>
        <taxon>Basidiomycota</taxon>
        <taxon>Agaricomycotina</taxon>
        <taxon>Agaricomycetes</taxon>
        <taxon>Hymenochaetales</taxon>
        <taxon>Schizoporaceae</taxon>
        <taxon>Schizopora</taxon>
    </lineage>
</organism>
<dbReference type="InParanoid" id="A0A0H2S5M7"/>
<name>A0A0H2S5M7_9AGAM</name>
<dbReference type="PANTHER" id="PTHR44329">
    <property type="entry name" value="SERINE/THREONINE-PROTEIN KINASE TNNI3K-RELATED"/>
    <property type="match status" value="1"/>
</dbReference>
<dbReference type="Proteomes" id="UP000053477">
    <property type="component" value="Unassembled WGS sequence"/>
</dbReference>
<gene>
    <name evidence="3" type="ORF">SCHPADRAFT_885409</name>
</gene>
<dbReference type="EMBL" id="KQ085886">
    <property type="protein sequence ID" value="KLO19512.1"/>
    <property type="molecule type" value="Genomic_DNA"/>
</dbReference>
<dbReference type="Gene3D" id="1.10.510.10">
    <property type="entry name" value="Transferase(Phosphotransferase) domain 1"/>
    <property type="match status" value="1"/>
</dbReference>
<reference evidence="3 4" key="1">
    <citation type="submission" date="2015-04" db="EMBL/GenBank/DDBJ databases">
        <title>Complete genome sequence of Schizopora paradoxa KUC8140, a cosmopolitan wood degrader in East Asia.</title>
        <authorList>
            <consortium name="DOE Joint Genome Institute"/>
            <person name="Min B."/>
            <person name="Park H."/>
            <person name="Jang Y."/>
            <person name="Kim J.-J."/>
            <person name="Kim K.H."/>
            <person name="Pangilinan J."/>
            <person name="Lipzen A."/>
            <person name="Riley R."/>
            <person name="Grigoriev I.V."/>
            <person name="Spatafora J.W."/>
            <person name="Choi I.-G."/>
        </authorList>
    </citation>
    <scope>NUCLEOTIDE SEQUENCE [LARGE SCALE GENOMIC DNA]</scope>
    <source>
        <strain evidence="3 4">KUC8140</strain>
    </source>
</reference>
<keyword evidence="3" id="KW-0418">Kinase</keyword>
<dbReference type="Pfam" id="PF07714">
    <property type="entry name" value="PK_Tyr_Ser-Thr"/>
    <property type="match status" value="1"/>
</dbReference>
<dbReference type="AlphaFoldDB" id="A0A0H2S5M7"/>
<dbReference type="SUPFAM" id="SSF56112">
    <property type="entry name" value="Protein kinase-like (PK-like)"/>
    <property type="match status" value="1"/>
</dbReference>
<keyword evidence="4" id="KW-1185">Reference proteome</keyword>
<dbReference type="PROSITE" id="PS50011">
    <property type="entry name" value="PROTEIN_KINASE_DOM"/>
    <property type="match status" value="1"/>
</dbReference>
<dbReference type="GO" id="GO:0005524">
    <property type="term" value="F:ATP binding"/>
    <property type="evidence" value="ECO:0007669"/>
    <property type="project" value="InterPro"/>
</dbReference>